<keyword evidence="2" id="KW-1185">Reference proteome</keyword>
<organism evidence="1 2">
    <name type="scientific">Janthinobacterium fluminis</name>
    <dbReference type="NCBI Taxonomy" id="2987524"/>
    <lineage>
        <taxon>Bacteria</taxon>
        <taxon>Pseudomonadati</taxon>
        <taxon>Pseudomonadota</taxon>
        <taxon>Betaproteobacteria</taxon>
        <taxon>Burkholderiales</taxon>
        <taxon>Oxalobacteraceae</taxon>
        <taxon>Janthinobacterium</taxon>
    </lineage>
</organism>
<proteinExistence type="predicted"/>
<sequence>MAVDVPRHEGVVINMKRKFVTEYGIGYQNSFTGTITAHQLLRGGEMDAAIEDKISKCHIYAIAARPLPYFNSESLVHKDDVLSGEICYRIDGAEHCVHFDQYRWELEDDAIKIDCKYPYREIRSLNVAGKEVTYLPASYLASALMNHGLIEANDLANCEVLYIGQALGVQGNRSALERLKSHSTFQKILALTNHDCPDKEIMIFMYQFDHEQMLTSIDGRAKDADDSDENENRLMNAMRNPPDKKQKIGMIEAALIRYFQPPYNEIFKIKFPSVKHKILKSCYALDITSLVVELDSTDLNCSLYSQSMPSKRYHIAKVDLVAMQDRHSFFSLTGFPNIPGVIR</sequence>
<evidence type="ECO:0000313" key="2">
    <source>
        <dbReference type="Proteomes" id="UP001221208"/>
    </source>
</evidence>
<protein>
    <submittedName>
        <fullName evidence="1">Uncharacterized protein</fullName>
    </submittedName>
</protein>
<accession>A0ABT5JW55</accession>
<comment type="caution">
    <text evidence="1">The sequence shown here is derived from an EMBL/GenBank/DDBJ whole genome shotgun (WGS) entry which is preliminary data.</text>
</comment>
<gene>
    <name evidence="1" type="ORF">OIK44_03540</name>
</gene>
<dbReference type="EMBL" id="JAQQXR010000001">
    <property type="protein sequence ID" value="MDC8756660.1"/>
    <property type="molecule type" value="Genomic_DNA"/>
</dbReference>
<dbReference type="RefSeq" id="WP_273669295.1">
    <property type="nucleotide sequence ID" value="NZ_JAQQXR010000001.1"/>
</dbReference>
<dbReference type="Proteomes" id="UP001221208">
    <property type="component" value="Unassembled WGS sequence"/>
</dbReference>
<evidence type="ECO:0000313" key="1">
    <source>
        <dbReference type="EMBL" id="MDC8756660.1"/>
    </source>
</evidence>
<name>A0ABT5JW55_9BURK</name>
<reference evidence="1 2" key="1">
    <citation type="submission" date="2022-10" db="EMBL/GenBank/DDBJ databases">
        <title>Janthinobacterium sp. hw3 Genome sequencing.</title>
        <authorList>
            <person name="Park S."/>
        </authorList>
    </citation>
    <scope>NUCLEOTIDE SEQUENCE [LARGE SCALE GENOMIC DNA]</scope>
    <source>
        <strain evidence="2">hw3</strain>
    </source>
</reference>